<reference evidence="1" key="1">
    <citation type="submission" date="2018-11" db="EMBL/GenBank/DDBJ databases">
        <authorList>
            <consortium name="Genoscope - CEA"/>
            <person name="William W."/>
        </authorList>
    </citation>
    <scope>NUCLEOTIDE SEQUENCE</scope>
</reference>
<evidence type="ECO:0000313" key="1">
    <source>
        <dbReference type="EMBL" id="VDC91208.1"/>
    </source>
</evidence>
<dbReference type="AlphaFoldDB" id="A0A3P6B4U2"/>
<gene>
    <name evidence="1" type="ORF">BRAA02T08209Z</name>
</gene>
<accession>A0A3P6B4U2</accession>
<protein>
    <submittedName>
        <fullName evidence="1">Uncharacterized protein</fullName>
    </submittedName>
</protein>
<name>A0A3P6B4U2_BRACM</name>
<organism evidence="1">
    <name type="scientific">Brassica campestris</name>
    <name type="common">Field mustard</name>
    <dbReference type="NCBI Taxonomy" id="3711"/>
    <lineage>
        <taxon>Eukaryota</taxon>
        <taxon>Viridiplantae</taxon>
        <taxon>Streptophyta</taxon>
        <taxon>Embryophyta</taxon>
        <taxon>Tracheophyta</taxon>
        <taxon>Spermatophyta</taxon>
        <taxon>Magnoliopsida</taxon>
        <taxon>eudicotyledons</taxon>
        <taxon>Gunneridae</taxon>
        <taxon>Pentapetalae</taxon>
        <taxon>rosids</taxon>
        <taxon>malvids</taxon>
        <taxon>Brassicales</taxon>
        <taxon>Brassicaceae</taxon>
        <taxon>Brassiceae</taxon>
        <taxon>Brassica</taxon>
    </lineage>
</organism>
<proteinExistence type="predicted"/>
<sequence length="56" mass="6802">MMDANNCLAKVFRRVRERNEANSEQDFTVSYLIKGMANNMTYLNQMRRYEMIIRYT</sequence>
<dbReference type="EMBL" id="LR031573">
    <property type="protein sequence ID" value="VDC91208.1"/>
    <property type="molecule type" value="Genomic_DNA"/>
</dbReference>